<keyword evidence="9 12" id="KW-0456">Lyase</keyword>
<dbReference type="CDD" id="cd01748">
    <property type="entry name" value="GATase1_IGP_Synthase"/>
    <property type="match status" value="1"/>
</dbReference>
<keyword evidence="8 12" id="KW-0368">Histidine biosynthesis</keyword>
<protein>
    <recommendedName>
        <fullName evidence="12">Imidazole glycerol phosphate synthase subunit HisH</fullName>
        <ecNumber evidence="12">4.3.2.10</ecNumber>
    </recommendedName>
    <alternativeName>
        <fullName evidence="12">IGP synthase glutaminase subunit</fullName>
        <ecNumber evidence="12">3.5.1.2</ecNumber>
    </alternativeName>
    <alternativeName>
        <fullName evidence="12">IGP synthase subunit HisH</fullName>
    </alternativeName>
    <alternativeName>
        <fullName evidence="12">ImGP synthase subunit HisH</fullName>
        <shortName evidence="12">IGPS subunit HisH</shortName>
    </alternativeName>
</protein>
<evidence type="ECO:0000256" key="7">
    <source>
        <dbReference type="ARBA" id="ARBA00022962"/>
    </source>
</evidence>
<dbReference type="GO" id="GO:0004359">
    <property type="term" value="F:glutaminase activity"/>
    <property type="evidence" value="ECO:0007669"/>
    <property type="project" value="UniProtKB-EC"/>
</dbReference>
<evidence type="ECO:0000256" key="2">
    <source>
        <dbReference type="ARBA" id="ARBA00005091"/>
    </source>
</evidence>
<evidence type="ECO:0000256" key="5">
    <source>
        <dbReference type="ARBA" id="ARBA00022605"/>
    </source>
</evidence>
<dbReference type="RefSeq" id="WP_126756351.1">
    <property type="nucleotide sequence ID" value="NZ_PIPQ01000001.1"/>
</dbReference>
<dbReference type="OrthoDB" id="9807137at2"/>
<feature type="active site" evidence="12 13">
    <location>
        <position position="178"/>
    </location>
</feature>
<dbReference type="PANTHER" id="PTHR42701">
    <property type="entry name" value="IMIDAZOLE GLYCEROL PHOSPHATE SYNTHASE SUBUNIT HISH"/>
    <property type="match status" value="1"/>
</dbReference>
<dbReference type="InterPro" id="IPR010139">
    <property type="entry name" value="Imidazole-glycPsynth_HisH"/>
</dbReference>
<dbReference type="GO" id="GO:0000107">
    <property type="term" value="F:imidazoleglycerol-phosphate synthase activity"/>
    <property type="evidence" value="ECO:0007669"/>
    <property type="project" value="UniProtKB-UniRule"/>
</dbReference>
<comment type="catalytic activity">
    <reaction evidence="11 12">
        <text>L-glutamine + H2O = L-glutamate + NH4(+)</text>
        <dbReference type="Rhea" id="RHEA:15889"/>
        <dbReference type="ChEBI" id="CHEBI:15377"/>
        <dbReference type="ChEBI" id="CHEBI:28938"/>
        <dbReference type="ChEBI" id="CHEBI:29985"/>
        <dbReference type="ChEBI" id="CHEBI:58359"/>
        <dbReference type="EC" id="3.5.1.2"/>
    </reaction>
</comment>
<evidence type="ECO:0000256" key="8">
    <source>
        <dbReference type="ARBA" id="ARBA00023102"/>
    </source>
</evidence>
<dbReference type="Proteomes" id="UP000286976">
    <property type="component" value="Unassembled WGS sequence"/>
</dbReference>
<feature type="active site" description="Nucleophile" evidence="12 13">
    <location>
        <position position="76"/>
    </location>
</feature>
<dbReference type="PANTHER" id="PTHR42701:SF1">
    <property type="entry name" value="IMIDAZOLE GLYCEROL PHOSPHATE SYNTHASE SUBUNIT HISH"/>
    <property type="match status" value="1"/>
</dbReference>
<comment type="caution">
    <text evidence="15">The sequence shown here is derived from an EMBL/GenBank/DDBJ whole genome shotgun (WGS) entry which is preliminary data.</text>
</comment>
<evidence type="ECO:0000313" key="15">
    <source>
        <dbReference type="EMBL" id="RUO43957.1"/>
    </source>
</evidence>
<name>A0A432X994_9GAMM</name>
<evidence type="ECO:0000256" key="13">
    <source>
        <dbReference type="PIRSR" id="PIRSR000495-1"/>
    </source>
</evidence>
<evidence type="ECO:0000259" key="14">
    <source>
        <dbReference type="Pfam" id="PF00117"/>
    </source>
</evidence>
<comment type="pathway">
    <text evidence="2 12">Amino-acid biosynthesis; L-histidine biosynthesis; L-histidine from 5-phospho-alpha-D-ribose 1-diphosphate: step 5/9.</text>
</comment>
<dbReference type="InterPro" id="IPR017926">
    <property type="entry name" value="GATASE"/>
</dbReference>
<dbReference type="PROSITE" id="PS51273">
    <property type="entry name" value="GATASE_TYPE_1"/>
    <property type="match status" value="1"/>
</dbReference>
<dbReference type="InterPro" id="IPR029062">
    <property type="entry name" value="Class_I_gatase-like"/>
</dbReference>
<evidence type="ECO:0000313" key="16">
    <source>
        <dbReference type="Proteomes" id="UP000286976"/>
    </source>
</evidence>
<comment type="catalytic activity">
    <reaction evidence="10 12">
        <text>5-[(5-phospho-1-deoxy-D-ribulos-1-ylimino)methylamino]-1-(5-phospho-beta-D-ribosyl)imidazole-4-carboxamide + L-glutamine = D-erythro-1-(imidazol-4-yl)glycerol 3-phosphate + 5-amino-1-(5-phospho-beta-D-ribosyl)imidazole-4-carboxamide + L-glutamate + H(+)</text>
        <dbReference type="Rhea" id="RHEA:24793"/>
        <dbReference type="ChEBI" id="CHEBI:15378"/>
        <dbReference type="ChEBI" id="CHEBI:29985"/>
        <dbReference type="ChEBI" id="CHEBI:58278"/>
        <dbReference type="ChEBI" id="CHEBI:58359"/>
        <dbReference type="ChEBI" id="CHEBI:58475"/>
        <dbReference type="ChEBI" id="CHEBI:58525"/>
        <dbReference type="EC" id="4.3.2.10"/>
    </reaction>
</comment>
<evidence type="ECO:0000256" key="12">
    <source>
        <dbReference type="HAMAP-Rule" id="MF_00278"/>
    </source>
</evidence>
<evidence type="ECO:0000256" key="4">
    <source>
        <dbReference type="ARBA" id="ARBA00022490"/>
    </source>
</evidence>
<dbReference type="PIRSF" id="PIRSF000495">
    <property type="entry name" value="Amidotransf_hisH"/>
    <property type="match status" value="1"/>
</dbReference>
<dbReference type="FunFam" id="3.40.50.880:FF:000009">
    <property type="entry name" value="Imidazole glycerol phosphate synthase subunit HisH"/>
    <property type="match status" value="1"/>
</dbReference>
<gene>
    <name evidence="12 15" type="primary">hisH</name>
    <name evidence="15" type="ORF">CWE15_01870</name>
</gene>
<dbReference type="Pfam" id="PF00117">
    <property type="entry name" value="GATase"/>
    <property type="match status" value="1"/>
</dbReference>
<dbReference type="GO" id="GO:0016829">
    <property type="term" value="F:lyase activity"/>
    <property type="evidence" value="ECO:0007669"/>
    <property type="project" value="UniProtKB-KW"/>
</dbReference>
<sequence length="196" mass="21576">MLAIINTGCANINSVRFAFERLGQSPAVITAPEQLARYDRAILPGVGHAAIAIERLQALGWQQTLLDYERPLLGICLGMQLLCEHSAEGQVSCLGKIPGQVQALDVGPLPSPHMGWNTIQLQQEHPLTQGLRPQEHLYFVHSFAHSTNTATLAQCHYGERFSAIVAKDNVAGMQFHPERSAHVGARLLQNFINWQP</sequence>
<comment type="subunit">
    <text evidence="3 12">Heterodimer of HisH and HisF.</text>
</comment>
<keyword evidence="16" id="KW-1185">Reference proteome</keyword>
<dbReference type="NCBIfam" id="TIGR01855">
    <property type="entry name" value="IMP_synth_hisH"/>
    <property type="match status" value="1"/>
</dbReference>
<evidence type="ECO:0000256" key="6">
    <source>
        <dbReference type="ARBA" id="ARBA00022801"/>
    </source>
</evidence>
<dbReference type="SUPFAM" id="SSF52317">
    <property type="entry name" value="Class I glutamine amidotransferase-like"/>
    <property type="match status" value="1"/>
</dbReference>
<proteinExistence type="inferred from homology"/>
<keyword evidence="4 12" id="KW-0963">Cytoplasm</keyword>
<comment type="subcellular location">
    <subcellularLocation>
        <location evidence="1 12">Cytoplasm</location>
    </subcellularLocation>
</comment>
<dbReference type="EMBL" id="PIPQ01000001">
    <property type="protein sequence ID" value="RUO43957.1"/>
    <property type="molecule type" value="Genomic_DNA"/>
</dbReference>
<feature type="active site" evidence="12 13">
    <location>
        <position position="176"/>
    </location>
</feature>
<dbReference type="EC" id="4.3.2.10" evidence="12"/>
<comment type="function">
    <text evidence="12">IGPS catalyzes the conversion of PRFAR and glutamine to IGP, AICAR and glutamate. The HisH subunit catalyzes the hydrolysis of glutamine to glutamate and ammonia as part of the synthesis of IGP and AICAR. The resulting ammonia molecule is channeled to the active site of HisF.</text>
</comment>
<dbReference type="Gene3D" id="3.40.50.880">
    <property type="match status" value="1"/>
</dbReference>
<reference evidence="15 16" key="1">
    <citation type="journal article" date="2011" name="Front. Microbiol.">
        <title>Genomic signatures of strain selection and enhancement in Bacillus atrophaeus var. globigii, a historical biowarfare simulant.</title>
        <authorList>
            <person name="Gibbons H.S."/>
            <person name="Broomall S.M."/>
            <person name="McNew L.A."/>
            <person name="Daligault H."/>
            <person name="Chapman C."/>
            <person name="Bruce D."/>
            <person name="Karavis M."/>
            <person name="Krepps M."/>
            <person name="McGregor P.A."/>
            <person name="Hong C."/>
            <person name="Park K.H."/>
            <person name="Akmal A."/>
            <person name="Feldman A."/>
            <person name="Lin J.S."/>
            <person name="Chang W.E."/>
            <person name="Higgs B.W."/>
            <person name="Demirev P."/>
            <person name="Lindquist J."/>
            <person name="Liem A."/>
            <person name="Fochler E."/>
            <person name="Read T.D."/>
            <person name="Tapia R."/>
            <person name="Johnson S."/>
            <person name="Bishop-Lilly K.A."/>
            <person name="Detter C."/>
            <person name="Han C."/>
            <person name="Sozhamannan S."/>
            <person name="Rosenzweig C.N."/>
            <person name="Skowronski E.W."/>
        </authorList>
    </citation>
    <scope>NUCLEOTIDE SEQUENCE [LARGE SCALE GENOMIC DNA]</scope>
    <source>
        <strain evidence="15 16">AIT1</strain>
    </source>
</reference>
<accession>A0A432X994</accession>
<keyword evidence="7 12" id="KW-0315">Glutamine amidotransferase</keyword>
<feature type="domain" description="Glutamine amidotransferase" evidence="14">
    <location>
        <begin position="38"/>
        <end position="191"/>
    </location>
</feature>
<evidence type="ECO:0000256" key="9">
    <source>
        <dbReference type="ARBA" id="ARBA00023239"/>
    </source>
</evidence>
<keyword evidence="6 12" id="KW-0378">Hydrolase</keyword>
<dbReference type="GO" id="GO:0000105">
    <property type="term" value="P:L-histidine biosynthetic process"/>
    <property type="evidence" value="ECO:0007669"/>
    <property type="project" value="UniProtKB-UniRule"/>
</dbReference>
<organism evidence="15 16">
    <name type="scientific">Aliidiomarina taiwanensis</name>
    <dbReference type="NCBI Taxonomy" id="946228"/>
    <lineage>
        <taxon>Bacteria</taxon>
        <taxon>Pseudomonadati</taxon>
        <taxon>Pseudomonadota</taxon>
        <taxon>Gammaproteobacteria</taxon>
        <taxon>Alteromonadales</taxon>
        <taxon>Idiomarinaceae</taxon>
        <taxon>Aliidiomarina</taxon>
    </lineage>
</organism>
<keyword evidence="5 12" id="KW-0028">Amino-acid biosynthesis</keyword>
<dbReference type="HAMAP" id="MF_00278">
    <property type="entry name" value="HisH"/>
    <property type="match status" value="1"/>
</dbReference>
<evidence type="ECO:0000256" key="11">
    <source>
        <dbReference type="ARBA" id="ARBA00049534"/>
    </source>
</evidence>
<evidence type="ECO:0000256" key="10">
    <source>
        <dbReference type="ARBA" id="ARBA00047838"/>
    </source>
</evidence>
<dbReference type="GO" id="GO:0005737">
    <property type="term" value="C:cytoplasm"/>
    <property type="evidence" value="ECO:0007669"/>
    <property type="project" value="UniProtKB-SubCell"/>
</dbReference>
<dbReference type="AlphaFoldDB" id="A0A432X994"/>
<dbReference type="EC" id="3.5.1.2" evidence="12"/>
<dbReference type="UniPathway" id="UPA00031">
    <property type="reaction ID" value="UER00010"/>
</dbReference>
<evidence type="ECO:0000256" key="1">
    <source>
        <dbReference type="ARBA" id="ARBA00004496"/>
    </source>
</evidence>
<evidence type="ECO:0000256" key="3">
    <source>
        <dbReference type="ARBA" id="ARBA00011152"/>
    </source>
</evidence>